<dbReference type="SUPFAM" id="SSF81383">
    <property type="entry name" value="F-box domain"/>
    <property type="match status" value="1"/>
</dbReference>
<dbReference type="Proteomes" id="UP001215280">
    <property type="component" value="Unassembled WGS sequence"/>
</dbReference>
<dbReference type="CDD" id="cd09917">
    <property type="entry name" value="F-box_SF"/>
    <property type="match status" value="1"/>
</dbReference>
<keyword evidence="1" id="KW-0472">Membrane</keyword>
<dbReference type="PROSITE" id="PS50181">
    <property type="entry name" value="FBOX"/>
    <property type="match status" value="1"/>
</dbReference>
<dbReference type="InterPro" id="IPR001810">
    <property type="entry name" value="F-box_dom"/>
</dbReference>
<dbReference type="EMBL" id="JARJLG010000034">
    <property type="protein sequence ID" value="KAJ7765850.1"/>
    <property type="molecule type" value="Genomic_DNA"/>
</dbReference>
<dbReference type="Gene3D" id="1.20.1280.50">
    <property type="match status" value="1"/>
</dbReference>
<keyword evidence="4" id="KW-1185">Reference proteome</keyword>
<evidence type="ECO:0000313" key="4">
    <source>
        <dbReference type="Proteomes" id="UP001215280"/>
    </source>
</evidence>
<comment type="caution">
    <text evidence="3">The sequence shown here is derived from an EMBL/GenBank/DDBJ whole genome shotgun (WGS) entry which is preliminary data.</text>
</comment>
<evidence type="ECO:0000313" key="3">
    <source>
        <dbReference type="EMBL" id="KAJ7765850.1"/>
    </source>
</evidence>
<accession>A0AAD7NM15</accession>
<dbReference type="InterPro" id="IPR036047">
    <property type="entry name" value="F-box-like_dom_sf"/>
</dbReference>
<feature type="transmembrane region" description="Helical" evidence="1">
    <location>
        <begin position="177"/>
        <end position="199"/>
    </location>
</feature>
<keyword evidence="1" id="KW-0812">Transmembrane</keyword>
<proteinExistence type="predicted"/>
<organism evidence="3 4">
    <name type="scientific">Mycena maculata</name>
    <dbReference type="NCBI Taxonomy" id="230809"/>
    <lineage>
        <taxon>Eukaryota</taxon>
        <taxon>Fungi</taxon>
        <taxon>Dikarya</taxon>
        <taxon>Basidiomycota</taxon>
        <taxon>Agaricomycotina</taxon>
        <taxon>Agaricomycetes</taxon>
        <taxon>Agaricomycetidae</taxon>
        <taxon>Agaricales</taxon>
        <taxon>Marasmiineae</taxon>
        <taxon>Mycenaceae</taxon>
        <taxon>Mycena</taxon>
    </lineage>
</organism>
<sequence length="500" mass="55873">MEQLPDELVDRICSFLGKDDLWQTMQVSSRFRRVAMIHFLSYSGISQSNIQAGTVTLSDSFFVILVVARVFPIQKLVCFAEPDIIVDKRRYNALLSILAMVAPIPDIMIHARFDYGFGRTGRYPVQLLAQLPQTVTNTLLIVKGERTYVSRPRSTPPMQWKSLAPPSSSSTTIQRSVLILIFGLFSAILNCGAVLVWIYRVLVGPPWPQEERIAEDMEDVNGFLFWEWIRIQQLPGNLTLVTLPSHRNMLSINNMPDIPDGAYSALLSSLDLGIHLQNLVIEADANLVYTELMALIQRHLYVRLLACGLNSIRPSSFVAAPIPCNSDSTIYALIAPVSYLPHLLPAAPHIQQLSIIALPPVGARSRPDFDITAYHAALDAVAAVCTHTLRLTLVFRHDATGLPWSALSDADADAEARDLPETRLRLDELILYTDDPARFWLDIIHALVRWLGLFPGLRRVTFARGAVETFPFAKCVELRGIRFACGVTGTDDVNFDIWDN</sequence>
<name>A0AAD7NM15_9AGAR</name>
<reference evidence="3" key="1">
    <citation type="submission" date="2023-03" db="EMBL/GenBank/DDBJ databases">
        <title>Massive genome expansion in bonnet fungi (Mycena s.s.) driven by repeated elements and novel gene families across ecological guilds.</title>
        <authorList>
            <consortium name="Lawrence Berkeley National Laboratory"/>
            <person name="Harder C.B."/>
            <person name="Miyauchi S."/>
            <person name="Viragh M."/>
            <person name="Kuo A."/>
            <person name="Thoen E."/>
            <person name="Andreopoulos B."/>
            <person name="Lu D."/>
            <person name="Skrede I."/>
            <person name="Drula E."/>
            <person name="Henrissat B."/>
            <person name="Morin E."/>
            <person name="Kohler A."/>
            <person name="Barry K."/>
            <person name="LaButti K."/>
            <person name="Morin E."/>
            <person name="Salamov A."/>
            <person name="Lipzen A."/>
            <person name="Mereny Z."/>
            <person name="Hegedus B."/>
            <person name="Baldrian P."/>
            <person name="Stursova M."/>
            <person name="Weitz H."/>
            <person name="Taylor A."/>
            <person name="Grigoriev I.V."/>
            <person name="Nagy L.G."/>
            <person name="Martin F."/>
            <person name="Kauserud H."/>
        </authorList>
    </citation>
    <scope>NUCLEOTIDE SEQUENCE</scope>
    <source>
        <strain evidence="3">CBHHK188m</strain>
    </source>
</reference>
<evidence type="ECO:0000256" key="1">
    <source>
        <dbReference type="SAM" id="Phobius"/>
    </source>
</evidence>
<dbReference type="Pfam" id="PF12937">
    <property type="entry name" value="F-box-like"/>
    <property type="match status" value="1"/>
</dbReference>
<dbReference type="AlphaFoldDB" id="A0AAD7NM15"/>
<keyword evidence="1" id="KW-1133">Transmembrane helix</keyword>
<gene>
    <name evidence="3" type="ORF">DFH07DRAFT_1058776</name>
</gene>
<feature type="domain" description="F-box" evidence="2">
    <location>
        <begin position="1"/>
        <end position="45"/>
    </location>
</feature>
<protein>
    <recommendedName>
        <fullName evidence="2">F-box domain-containing protein</fullName>
    </recommendedName>
</protein>
<evidence type="ECO:0000259" key="2">
    <source>
        <dbReference type="PROSITE" id="PS50181"/>
    </source>
</evidence>